<dbReference type="InterPro" id="IPR026591">
    <property type="entry name" value="Sirtuin_cat_small_dom_sf"/>
</dbReference>
<dbReference type="EMBL" id="JBFALK010000031">
    <property type="protein sequence ID" value="MEV0974470.1"/>
    <property type="molecule type" value="Genomic_DNA"/>
</dbReference>
<feature type="binding site" evidence="5 6">
    <location>
        <position position="152"/>
    </location>
    <ligand>
        <name>Zn(2+)</name>
        <dbReference type="ChEBI" id="CHEBI:29105"/>
    </ligand>
</feature>
<comment type="similarity">
    <text evidence="5">Belongs to the sirtuin family. Class II subfamily.</text>
</comment>
<dbReference type="NCBIfam" id="NF003738">
    <property type="entry name" value="PRK05333.1"/>
    <property type="match status" value="1"/>
</dbReference>
<dbReference type="HAMAP" id="MF_01967">
    <property type="entry name" value="Sirtuin_ClassII"/>
    <property type="match status" value="1"/>
</dbReference>
<dbReference type="InterPro" id="IPR050134">
    <property type="entry name" value="NAD-dep_sirtuin_deacylases"/>
</dbReference>
<dbReference type="Gene3D" id="3.30.1600.10">
    <property type="entry name" value="SIR2/SIRT2 'Small Domain"/>
    <property type="match status" value="1"/>
</dbReference>
<dbReference type="PANTHER" id="PTHR11085:SF10">
    <property type="entry name" value="NAD-DEPENDENT PROTEIN DEACYLASE SIRTUIN-5, MITOCHONDRIAL-RELATED"/>
    <property type="match status" value="1"/>
</dbReference>
<dbReference type="SUPFAM" id="SSF52467">
    <property type="entry name" value="DHS-like NAD/FAD-binding domain"/>
    <property type="match status" value="1"/>
</dbReference>
<keyword evidence="5" id="KW-0963">Cytoplasm</keyword>
<evidence type="ECO:0000259" key="7">
    <source>
        <dbReference type="PROSITE" id="PS50305"/>
    </source>
</evidence>
<dbReference type="PANTHER" id="PTHR11085">
    <property type="entry name" value="NAD-DEPENDENT PROTEIN DEACYLASE SIRTUIN-5, MITOCHONDRIAL-RELATED"/>
    <property type="match status" value="1"/>
</dbReference>
<evidence type="ECO:0000256" key="1">
    <source>
        <dbReference type="ARBA" id="ARBA00022679"/>
    </source>
</evidence>
<feature type="binding site" evidence="5">
    <location>
        <begin position="123"/>
        <end position="126"/>
    </location>
    <ligand>
        <name>NAD(+)</name>
        <dbReference type="ChEBI" id="CHEBI:57540"/>
    </ligand>
</feature>
<proteinExistence type="inferred from homology"/>
<feature type="binding site" evidence="5 6">
    <location>
        <position position="149"/>
    </location>
    <ligand>
        <name>Zn(2+)</name>
        <dbReference type="ChEBI" id="CHEBI:29105"/>
    </ligand>
</feature>
<dbReference type="InterPro" id="IPR029035">
    <property type="entry name" value="DHS-like_NAD/FAD-binding_dom"/>
</dbReference>
<accession>A0ABV3GS65</accession>
<evidence type="ECO:0000256" key="2">
    <source>
        <dbReference type="ARBA" id="ARBA00022723"/>
    </source>
</evidence>
<keyword evidence="3 5" id="KW-0862">Zinc</keyword>
<keyword evidence="9" id="KW-1185">Reference proteome</keyword>
<dbReference type="Pfam" id="PF02146">
    <property type="entry name" value="SIR2"/>
    <property type="match status" value="1"/>
</dbReference>
<evidence type="ECO:0000313" key="9">
    <source>
        <dbReference type="Proteomes" id="UP001551675"/>
    </source>
</evidence>
<gene>
    <name evidence="5" type="primary">cobB</name>
    <name evidence="8" type="ORF">AB0I59_38235</name>
</gene>
<evidence type="ECO:0000256" key="4">
    <source>
        <dbReference type="ARBA" id="ARBA00023027"/>
    </source>
</evidence>
<feature type="binding site" evidence="5">
    <location>
        <begin position="240"/>
        <end position="242"/>
    </location>
    <ligand>
        <name>NAD(+)</name>
        <dbReference type="ChEBI" id="CHEBI:57540"/>
    </ligand>
</feature>
<feature type="active site" description="Proton acceptor" evidence="5 6">
    <location>
        <position position="141"/>
    </location>
</feature>
<evidence type="ECO:0000313" key="8">
    <source>
        <dbReference type="EMBL" id="MEV0974470.1"/>
    </source>
</evidence>
<feature type="binding site" evidence="5">
    <location>
        <begin position="266"/>
        <end position="268"/>
    </location>
    <ligand>
        <name>NAD(+)</name>
        <dbReference type="ChEBI" id="CHEBI:57540"/>
    </ligand>
</feature>
<comment type="caution">
    <text evidence="8">The sequence shown here is derived from an EMBL/GenBank/DDBJ whole genome shotgun (WGS) entry which is preliminary data.</text>
</comment>
<keyword evidence="2 5" id="KW-0479">Metal-binding</keyword>
<comment type="catalytic activity">
    <reaction evidence="5">
        <text>N(6)-acetyl-L-lysyl-[protein] + NAD(+) + H2O = 2''-O-acetyl-ADP-D-ribose + nicotinamide + L-lysyl-[protein]</text>
        <dbReference type="Rhea" id="RHEA:43636"/>
        <dbReference type="Rhea" id="RHEA-COMP:9752"/>
        <dbReference type="Rhea" id="RHEA-COMP:10731"/>
        <dbReference type="ChEBI" id="CHEBI:15377"/>
        <dbReference type="ChEBI" id="CHEBI:17154"/>
        <dbReference type="ChEBI" id="CHEBI:29969"/>
        <dbReference type="ChEBI" id="CHEBI:57540"/>
        <dbReference type="ChEBI" id="CHEBI:61930"/>
        <dbReference type="ChEBI" id="CHEBI:83767"/>
        <dbReference type="EC" id="2.3.1.286"/>
    </reaction>
</comment>
<comment type="subcellular location">
    <subcellularLocation>
        <location evidence="5">Cytoplasm</location>
    </subcellularLocation>
</comment>
<protein>
    <recommendedName>
        <fullName evidence="5">NAD-dependent protein deacetylase</fullName>
        <ecNumber evidence="5">2.3.1.286</ecNumber>
    </recommendedName>
    <alternativeName>
        <fullName evidence="5">Regulatory protein SIR2 homolog</fullName>
    </alternativeName>
</protein>
<dbReference type="InterPro" id="IPR003000">
    <property type="entry name" value="Sirtuin"/>
</dbReference>
<organism evidence="8 9">
    <name type="scientific">Microtetraspora glauca</name>
    <dbReference type="NCBI Taxonomy" id="1996"/>
    <lineage>
        <taxon>Bacteria</taxon>
        <taxon>Bacillati</taxon>
        <taxon>Actinomycetota</taxon>
        <taxon>Actinomycetes</taxon>
        <taxon>Streptosporangiales</taxon>
        <taxon>Streptosporangiaceae</taxon>
        <taxon>Microtetraspora</taxon>
    </lineage>
</organism>
<dbReference type="Proteomes" id="UP001551675">
    <property type="component" value="Unassembled WGS sequence"/>
</dbReference>
<feature type="binding site" evidence="5">
    <location>
        <position position="284"/>
    </location>
    <ligand>
        <name>NAD(+)</name>
        <dbReference type="ChEBI" id="CHEBI:57540"/>
    </ligand>
</feature>
<keyword evidence="1 5" id="KW-0808">Transferase</keyword>
<reference evidence="8 9" key="1">
    <citation type="submission" date="2024-06" db="EMBL/GenBank/DDBJ databases">
        <title>The Natural Products Discovery Center: Release of the First 8490 Sequenced Strains for Exploring Actinobacteria Biosynthetic Diversity.</title>
        <authorList>
            <person name="Kalkreuter E."/>
            <person name="Kautsar S.A."/>
            <person name="Yang D."/>
            <person name="Bader C.D."/>
            <person name="Teijaro C.N."/>
            <person name="Fluegel L."/>
            <person name="Davis C.M."/>
            <person name="Simpson J.R."/>
            <person name="Lauterbach L."/>
            <person name="Steele A.D."/>
            <person name="Gui C."/>
            <person name="Meng S."/>
            <person name="Li G."/>
            <person name="Viehrig K."/>
            <person name="Ye F."/>
            <person name="Su P."/>
            <person name="Kiefer A.F."/>
            <person name="Nichols A."/>
            <person name="Cepeda A.J."/>
            <person name="Yan W."/>
            <person name="Fan B."/>
            <person name="Jiang Y."/>
            <person name="Adhikari A."/>
            <person name="Zheng C.-J."/>
            <person name="Schuster L."/>
            <person name="Cowan T.M."/>
            <person name="Smanski M.J."/>
            <person name="Chevrette M.G."/>
            <person name="De Carvalho L.P.S."/>
            <person name="Shen B."/>
        </authorList>
    </citation>
    <scope>NUCLEOTIDE SEQUENCE [LARGE SCALE GENOMIC DNA]</scope>
    <source>
        <strain evidence="8 9">NPDC050100</strain>
    </source>
</reference>
<evidence type="ECO:0000256" key="3">
    <source>
        <dbReference type="ARBA" id="ARBA00022833"/>
    </source>
</evidence>
<comment type="caution">
    <text evidence="5">Lacks conserved residue(s) required for the propagation of feature annotation.</text>
</comment>
<comment type="function">
    <text evidence="5">NAD-dependent protein deacetylase which modulates the activities of several enzymes which are inactive in their acetylated form.</text>
</comment>
<evidence type="ECO:0000256" key="5">
    <source>
        <dbReference type="HAMAP-Rule" id="MF_01967"/>
    </source>
</evidence>
<feature type="binding site" evidence="5 6">
    <location>
        <position position="200"/>
    </location>
    <ligand>
        <name>Zn(2+)</name>
        <dbReference type="ChEBI" id="CHEBI:29105"/>
    </ligand>
</feature>
<dbReference type="InterPro" id="IPR026590">
    <property type="entry name" value="Ssirtuin_cat_dom"/>
</dbReference>
<name>A0ABV3GS65_MICGL</name>
<feature type="binding site" evidence="5 6">
    <location>
        <position position="203"/>
    </location>
    <ligand>
        <name>Zn(2+)</name>
        <dbReference type="ChEBI" id="CHEBI:29105"/>
    </ligand>
</feature>
<dbReference type="PROSITE" id="PS50305">
    <property type="entry name" value="SIRTUIN"/>
    <property type="match status" value="1"/>
</dbReference>
<dbReference type="EC" id="2.3.1.286" evidence="5"/>
<dbReference type="Gene3D" id="3.40.50.1220">
    <property type="entry name" value="TPP-binding domain"/>
    <property type="match status" value="1"/>
</dbReference>
<feature type="domain" description="Deacetylase sirtuin-type" evidence="7">
    <location>
        <begin position="15"/>
        <end position="298"/>
    </location>
</feature>
<sequence length="299" mass="31976">MTRAVGEDSGGLSGGLLDSSGMSAFPRFRMLVDLVADGDVVVLSGAGLSTESGIPDYRGETGRRRRAEPMTYQTFVGSAAARRRYWARSHVGWRHIARATPNAGHHAITGLQSRGLVAGIITQNVDGLHQSSGAEHVIELHGSLDRVRCLACGRRTPRQTLDQRLREANPGWHARAGAINPDGDAVLADDEIDAFRVLDCHGCGGVLKPDVVFFGENVPRARVDGCYALVERAGMLLVLGSSLTVMSGYRFVRHAAERAIPVAIINRGPTRGDTDALLTFDASLGTTLTALVSEIDLAR</sequence>
<dbReference type="InterPro" id="IPR026587">
    <property type="entry name" value="Sirtuin_class_II"/>
</dbReference>
<evidence type="ECO:0000256" key="6">
    <source>
        <dbReference type="PROSITE-ProRule" id="PRU00236"/>
    </source>
</evidence>
<comment type="cofactor">
    <cofactor evidence="5">
        <name>Zn(2+)</name>
        <dbReference type="ChEBI" id="CHEBI:29105"/>
    </cofactor>
    <text evidence="5">Binds 1 zinc ion per subunit.</text>
</comment>
<keyword evidence="4 5" id="KW-0520">NAD</keyword>